<protein>
    <submittedName>
        <fullName evidence="1">Uncharacterized protein</fullName>
    </submittedName>
</protein>
<name>A0AAV1QUC8_9ROSI</name>
<dbReference type="AlphaFoldDB" id="A0AAV1QUC8"/>
<gene>
    <name evidence="1" type="ORF">DCAF_LOCUS2326</name>
</gene>
<proteinExistence type="predicted"/>
<dbReference type="EMBL" id="CAWUPB010000477">
    <property type="protein sequence ID" value="CAK7324668.1"/>
    <property type="molecule type" value="Genomic_DNA"/>
</dbReference>
<organism evidence="1 2">
    <name type="scientific">Dovyalis caffra</name>
    <dbReference type="NCBI Taxonomy" id="77055"/>
    <lineage>
        <taxon>Eukaryota</taxon>
        <taxon>Viridiplantae</taxon>
        <taxon>Streptophyta</taxon>
        <taxon>Embryophyta</taxon>
        <taxon>Tracheophyta</taxon>
        <taxon>Spermatophyta</taxon>
        <taxon>Magnoliopsida</taxon>
        <taxon>eudicotyledons</taxon>
        <taxon>Gunneridae</taxon>
        <taxon>Pentapetalae</taxon>
        <taxon>rosids</taxon>
        <taxon>fabids</taxon>
        <taxon>Malpighiales</taxon>
        <taxon>Salicaceae</taxon>
        <taxon>Flacourtieae</taxon>
        <taxon>Dovyalis</taxon>
    </lineage>
</organism>
<accession>A0AAV1QUC8</accession>
<evidence type="ECO:0000313" key="2">
    <source>
        <dbReference type="Proteomes" id="UP001314170"/>
    </source>
</evidence>
<comment type="caution">
    <text evidence="1">The sequence shown here is derived from an EMBL/GenBank/DDBJ whole genome shotgun (WGS) entry which is preliminary data.</text>
</comment>
<dbReference type="Proteomes" id="UP001314170">
    <property type="component" value="Unassembled WGS sequence"/>
</dbReference>
<sequence length="162" mass="18576">MGHWEIVMHRKFQRRAQPPHRGLIPQNVCWNQAFDIWSTAAKVYKSLLREVGFGDLLKIKPIMISLPRYICALAERYFSETHTLHLDITSADCAKLLRLEGPTGVIFEGKVQLDALCPSNLDFSKDPTTDDRDWMLILNIRAQSMLGYTYGLEKICLTIARP</sequence>
<evidence type="ECO:0000313" key="1">
    <source>
        <dbReference type="EMBL" id="CAK7324668.1"/>
    </source>
</evidence>
<reference evidence="1 2" key="1">
    <citation type="submission" date="2024-01" db="EMBL/GenBank/DDBJ databases">
        <authorList>
            <person name="Waweru B."/>
        </authorList>
    </citation>
    <scope>NUCLEOTIDE SEQUENCE [LARGE SCALE GENOMIC DNA]</scope>
</reference>
<keyword evidence="2" id="KW-1185">Reference proteome</keyword>